<reference evidence="5" key="1">
    <citation type="submission" date="2017-12" db="EMBL/GenBank/DDBJ databases">
        <authorList>
            <person name="Yu X.-Y."/>
        </authorList>
    </citation>
    <scope>NUCLEOTIDE SEQUENCE [LARGE SCALE GENOMIC DNA]</scope>
    <source>
        <strain evidence="5">ZYSR67-Z</strain>
    </source>
</reference>
<evidence type="ECO:0000256" key="2">
    <source>
        <dbReference type="ARBA" id="ARBA00022801"/>
    </source>
</evidence>
<dbReference type="InterPro" id="IPR050955">
    <property type="entry name" value="Plant_Biomass_Hydrol_Est"/>
</dbReference>
<dbReference type="PANTHER" id="PTHR43037">
    <property type="entry name" value="UNNAMED PRODUCT-RELATED"/>
    <property type="match status" value="1"/>
</dbReference>
<dbReference type="Gene3D" id="3.40.50.1820">
    <property type="entry name" value="alpha/beta hydrolase"/>
    <property type="match status" value="1"/>
</dbReference>
<sequence>MSAWSRVCCLLVVCCLACGQAWAASRCSERKPSLLLMGKISCSYQSRWIDSGLVGQRKVIYQLPLGVPPAQGWPVVLVYQGSFFPLNDFTYYSVMPFGGYHEGQLIKRLLDNGFAVVAPSAPADLFWQTNLPGLAQHYTHSTDYHFLGNVFAAIAAGEFGPLDSQRKYATGISSGGYNSSRMAVSFAGEFRALAIQSASYATCSGPLCTVPQVLPADHPPTLFLHGFVDMTVPWWSMNLYYQRLQEQGISSTRHTDWLAGHEWLEQAPELILDWFRRYP</sequence>
<name>A0A2I0CN71_9PSED</name>
<evidence type="ECO:0000256" key="3">
    <source>
        <dbReference type="SAM" id="SignalP"/>
    </source>
</evidence>
<feature type="signal peptide" evidence="3">
    <location>
        <begin position="1"/>
        <end position="23"/>
    </location>
</feature>
<gene>
    <name evidence="4" type="ORF">CW360_12310</name>
</gene>
<dbReference type="InterPro" id="IPR029058">
    <property type="entry name" value="AB_hydrolase_fold"/>
</dbReference>
<proteinExistence type="predicted"/>
<dbReference type="AlphaFoldDB" id="A0A2I0CN71"/>
<evidence type="ECO:0000313" key="4">
    <source>
        <dbReference type="EMBL" id="PKF70586.1"/>
    </source>
</evidence>
<dbReference type="GO" id="GO:0016787">
    <property type="term" value="F:hydrolase activity"/>
    <property type="evidence" value="ECO:0007669"/>
    <property type="project" value="UniProtKB-KW"/>
</dbReference>
<dbReference type="RefSeq" id="WP_101193901.1">
    <property type="nucleotide sequence ID" value="NZ_PIYS01000023.1"/>
</dbReference>
<accession>A0A2I0CN71</accession>
<dbReference type="EMBL" id="PIYS01000023">
    <property type="protein sequence ID" value="PKF70586.1"/>
    <property type="molecule type" value="Genomic_DNA"/>
</dbReference>
<dbReference type="SUPFAM" id="SSF53474">
    <property type="entry name" value="alpha/beta-Hydrolases"/>
    <property type="match status" value="1"/>
</dbReference>
<evidence type="ECO:0000256" key="1">
    <source>
        <dbReference type="ARBA" id="ARBA00022729"/>
    </source>
</evidence>
<protein>
    <submittedName>
        <fullName evidence="4">Plasmid partitioning protein</fullName>
    </submittedName>
</protein>
<feature type="chain" id="PRO_5014144345" evidence="3">
    <location>
        <begin position="24"/>
        <end position="279"/>
    </location>
</feature>
<evidence type="ECO:0000313" key="5">
    <source>
        <dbReference type="Proteomes" id="UP000242861"/>
    </source>
</evidence>
<dbReference type="ESTHER" id="9psed-a0a2i0cn71">
    <property type="family name" value="Extracel-MCL-phaZ"/>
</dbReference>
<comment type="caution">
    <text evidence="4">The sequence shown here is derived from an EMBL/GenBank/DDBJ whole genome shotgun (WGS) entry which is preliminary data.</text>
</comment>
<keyword evidence="2" id="KW-0378">Hydrolase</keyword>
<organism evidence="4 5">
    <name type="scientific">Pseudomonas fluvialis</name>
    <dbReference type="NCBI Taxonomy" id="1793966"/>
    <lineage>
        <taxon>Bacteria</taxon>
        <taxon>Pseudomonadati</taxon>
        <taxon>Pseudomonadota</taxon>
        <taxon>Gammaproteobacteria</taxon>
        <taxon>Pseudomonadales</taxon>
        <taxon>Pseudomonadaceae</taxon>
        <taxon>Pseudomonas</taxon>
    </lineage>
</organism>
<dbReference type="Proteomes" id="UP000242861">
    <property type="component" value="Unassembled WGS sequence"/>
</dbReference>
<dbReference type="PANTHER" id="PTHR43037:SF5">
    <property type="entry name" value="FERULOYL ESTERASE"/>
    <property type="match status" value="1"/>
</dbReference>
<keyword evidence="1 3" id="KW-0732">Signal</keyword>